<keyword evidence="1 2" id="KW-0808">Transferase</keyword>
<dbReference type="GO" id="GO:0008410">
    <property type="term" value="F:CoA-transferase activity"/>
    <property type="evidence" value="ECO:0007669"/>
    <property type="project" value="TreeGrafter"/>
</dbReference>
<dbReference type="EMBL" id="JACHGB010000003">
    <property type="protein sequence ID" value="MBB5271736.1"/>
    <property type="molecule type" value="Genomic_DNA"/>
</dbReference>
<sequence length="433" mass="46026">MSRDGMQGEPVSALPLDGLKVLDLAWVVAGPVIGRMLADYGATVVRVESTKRVDTTRVMGPFPGGRIDTRQSALYENCNAGKLGITLDLASPGGQQVARDLARWADVVVESFSPGQMRRWGLGYESLRESNPGLVMLSTSLMGQTGAYASFAGYGNIGAAMAGFQQLVGWPGELPIGPYGPYTDYVGPRFGIVALLAALDHRRRTGEGCHLDISQAEAGMQFLAPQIADYSVTGRVAAHEGNRDAQMAPHGVFRCRGDAPPGAIERPAPHASGEPAPEAWVAIVARSDAEWLALAALVGGEELAGDPRFATLAQRKANEDALEAIVAGWAAQRDADEIVESLQWLGVPAHRASSSLDMIEDPQLRQRGHFVGVAHPLMGTSWVEGSRYRLSDTPGGPQRCAPMPGGDNEHVLRELLGYGDDEIASLRDAGVLS</sequence>
<dbReference type="Pfam" id="PF02515">
    <property type="entry name" value="CoA_transf_3"/>
    <property type="match status" value="1"/>
</dbReference>
<dbReference type="Proteomes" id="UP000532440">
    <property type="component" value="Unassembled WGS sequence"/>
</dbReference>
<dbReference type="PANTHER" id="PTHR48207">
    <property type="entry name" value="SUCCINATE--HYDROXYMETHYLGLUTARATE COA-TRANSFERASE"/>
    <property type="match status" value="1"/>
</dbReference>
<proteinExistence type="predicted"/>
<dbReference type="InterPro" id="IPR050483">
    <property type="entry name" value="CoA-transferase_III_domain"/>
</dbReference>
<dbReference type="PANTHER" id="PTHR48207:SF3">
    <property type="entry name" value="SUCCINATE--HYDROXYMETHYLGLUTARATE COA-TRANSFERASE"/>
    <property type="match status" value="1"/>
</dbReference>
<accession>A0A7W8M877</accession>
<keyword evidence="3" id="KW-1185">Reference proteome</keyword>
<dbReference type="InterPro" id="IPR023606">
    <property type="entry name" value="CoA-Trfase_III_dom_1_sf"/>
</dbReference>
<name>A0A7W8M877_9BURK</name>
<evidence type="ECO:0000256" key="1">
    <source>
        <dbReference type="ARBA" id="ARBA00022679"/>
    </source>
</evidence>
<dbReference type="Gene3D" id="3.40.50.10540">
    <property type="entry name" value="Crotonobetainyl-coa:carnitine coa-transferase, domain 1"/>
    <property type="match status" value="1"/>
</dbReference>
<comment type="caution">
    <text evidence="2">The sequence shown here is derived from an EMBL/GenBank/DDBJ whole genome shotgun (WGS) entry which is preliminary data.</text>
</comment>
<dbReference type="AlphaFoldDB" id="A0A7W8M877"/>
<evidence type="ECO:0000313" key="2">
    <source>
        <dbReference type="EMBL" id="MBB5271736.1"/>
    </source>
</evidence>
<reference evidence="2 3" key="1">
    <citation type="submission" date="2020-08" db="EMBL/GenBank/DDBJ databases">
        <title>Genomic Encyclopedia of Type Strains, Phase IV (KMG-IV): sequencing the most valuable type-strain genomes for metagenomic binning, comparative biology and taxonomic classification.</title>
        <authorList>
            <person name="Goeker M."/>
        </authorList>
    </citation>
    <scope>NUCLEOTIDE SEQUENCE [LARGE SCALE GENOMIC DNA]</scope>
    <source>
        <strain evidence="2 3">DSM 29781</strain>
    </source>
</reference>
<dbReference type="RefSeq" id="WP_221302719.1">
    <property type="nucleotide sequence ID" value="NZ_BAABEW010000001.1"/>
</dbReference>
<dbReference type="InterPro" id="IPR044855">
    <property type="entry name" value="CoA-Trfase_III_dom3_sf"/>
</dbReference>
<gene>
    <name evidence="2" type="ORF">HNQ70_001746</name>
</gene>
<organism evidence="2 3">
    <name type="scientific">Quisquiliibacterium transsilvanicum</name>
    <dbReference type="NCBI Taxonomy" id="1549638"/>
    <lineage>
        <taxon>Bacteria</taxon>
        <taxon>Pseudomonadati</taxon>
        <taxon>Pseudomonadota</taxon>
        <taxon>Betaproteobacteria</taxon>
        <taxon>Burkholderiales</taxon>
        <taxon>Burkholderiaceae</taxon>
        <taxon>Quisquiliibacterium</taxon>
    </lineage>
</organism>
<dbReference type="Gene3D" id="3.30.1540.10">
    <property type="entry name" value="formyl-coa transferase, domain 3"/>
    <property type="match status" value="1"/>
</dbReference>
<evidence type="ECO:0000313" key="3">
    <source>
        <dbReference type="Proteomes" id="UP000532440"/>
    </source>
</evidence>
<dbReference type="SUPFAM" id="SSF89796">
    <property type="entry name" value="CoA-transferase family III (CaiB/BaiF)"/>
    <property type="match status" value="1"/>
</dbReference>
<protein>
    <submittedName>
        <fullName evidence="2">Crotonobetainyl-CoA:carnitine CoA-transferase CaiB-like acyl-CoA transferase</fullName>
    </submittedName>
</protein>
<dbReference type="InterPro" id="IPR003673">
    <property type="entry name" value="CoA-Trfase_fam_III"/>
</dbReference>